<reference evidence="13 14" key="1">
    <citation type="submission" date="2015-01" db="EMBL/GenBank/DDBJ databases">
        <title>The Genome Sequence of Cryptococcus gattii EJB2.</title>
        <authorList>
            <consortium name="The Broad Institute Genomics Platform"/>
            <person name="Cuomo C."/>
            <person name="Litvintseva A."/>
            <person name="Chen Y."/>
            <person name="Heitman J."/>
            <person name="Sun S."/>
            <person name="Springer D."/>
            <person name="Dromer F."/>
            <person name="Young S."/>
            <person name="Zeng Q."/>
            <person name="Gargeya S."/>
            <person name="Abouelleil A."/>
            <person name="Alvarado L."/>
            <person name="Chapman S.B."/>
            <person name="Gainer-Dewar J."/>
            <person name="Goldberg J."/>
            <person name="Griggs A."/>
            <person name="Gujja S."/>
            <person name="Hansen M."/>
            <person name="Howarth C."/>
            <person name="Imamovic A."/>
            <person name="Larimer J."/>
            <person name="Murphy C."/>
            <person name="Naylor J."/>
            <person name="Pearson M."/>
            <person name="Priest M."/>
            <person name="Roberts A."/>
            <person name="Saif S."/>
            <person name="Shea T."/>
            <person name="Sykes S."/>
            <person name="Wortman J."/>
            <person name="Nusbaum C."/>
            <person name="Birren B."/>
        </authorList>
    </citation>
    <scope>NUCLEOTIDE SEQUENCE [LARGE SCALE GENOMIC DNA]</scope>
    <source>
        <strain evidence="13 14">EJB2</strain>
    </source>
</reference>
<evidence type="ECO:0000256" key="10">
    <source>
        <dbReference type="ARBA" id="ARBA00044721"/>
    </source>
</evidence>
<evidence type="ECO:0000313" key="13">
    <source>
        <dbReference type="EMBL" id="KIR79147.1"/>
    </source>
</evidence>
<evidence type="ECO:0000256" key="6">
    <source>
        <dbReference type="ARBA" id="ARBA00022692"/>
    </source>
</evidence>
<comment type="pathway">
    <text evidence="2">Protein modification; protein glycosylation.</text>
</comment>
<keyword evidence="8 12" id="KW-1133">Transmembrane helix</keyword>
<gene>
    <name evidence="13" type="ORF">I306_03798</name>
</gene>
<proteinExistence type="inferred from homology"/>
<accession>A0ABR5BU20</accession>
<dbReference type="InterPro" id="IPR005599">
    <property type="entry name" value="GPI_mannosylTrfase"/>
</dbReference>
<dbReference type="Proteomes" id="UP000054272">
    <property type="component" value="Unassembled WGS sequence"/>
</dbReference>
<evidence type="ECO:0000256" key="8">
    <source>
        <dbReference type="ARBA" id="ARBA00022989"/>
    </source>
</evidence>
<comment type="function">
    <text evidence="10">Mannosyltransferase that operates in the biosynthetic pathway of dolichol-linked oligosaccharides, the glycan precursors employed in protein asparagine (N)-glycosylation. The assembly of dolichol-linked oligosaccharides begins on the cytosolic side of the endoplasmic reticulum membrane and finishes in its lumen. The sequential addition of sugars to dolichol pyrophosphate produces dolichol-linked oligosaccharides containing fourteen sugars, including two GlcNAcs, nine mannoses and three glucoses. Once assembled, the oligosaccharide is transferred from the lipid to nascent proteins by oligosaccharyltransferases. In the lumen of the endoplasmic reticulum, adds the eighth mannose residue in an alpha-1,6 linkage onto Man(7)GlcNAc(2)-PP-dolichol to produce Man(8)GlcNAc(2)-PP-dolichol.</text>
</comment>
<sequence>MRQQHLPLSPHPSHLHFPPATISPCADCPLPSPVFKYIGSPRSYSYLAKVLLPIYDKLWYTLPFLVTSLHVFISPYTKVEETPALHAVHDILAHGISSNALQHYDHIVYPGPVARSMIPNLLLAAFTYPLSLVMGVRQGLPLQVLIRLVQTVFFSAGLAHLSSSISRYYRSQLTSRLFLILSTTQFHIPYYAGRTLPNFMALPFALFGISLIIRPSKHSSKPRLGLTIISLTGTIARMEIAPISLALALTLIWQRRLSVFQALSGGVYGGIIGIAMTSIIDVKFLSPNSYACDWWPELSSALFNIMHGKSKDWGVMPWWYYLSALSKLCLASIPLALLGCCISLRQNERDREMLKVLIGSVTGLVMTLSMVAHKEWRFVVYAVPLINILAARGACFLWSRQSTLLSVPVKLQRWFTKAIVLSLCFGNIGATILFASVSRLNYPGGEIGQALVDLAIEKKQMTTGRPLSMHKAWLSASALHSGVTLFTLPEDEDLVELGLKIFRPESAYERCTYPFGNSPKELWDEGYMWVINDEWEEFESAGEEGAWGWKVVKRVAGYGIIGKDGLKLVTRLAIMERKYDL</sequence>
<keyword evidence="4 12" id="KW-0328">Glycosyltransferase</keyword>
<evidence type="ECO:0000256" key="12">
    <source>
        <dbReference type="RuleBase" id="RU363075"/>
    </source>
</evidence>
<protein>
    <recommendedName>
        <fullName evidence="12">Mannosyltransferase</fullName>
        <ecNumber evidence="12">2.4.1.-</ecNumber>
    </recommendedName>
</protein>
<evidence type="ECO:0000256" key="9">
    <source>
        <dbReference type="ARBA" id="ARBA00023136"/>
    </source>
</evidence>
<comment type="similarity">
    <text evidence="3 12">Belongs to the glycosyltransferase 22 family.</text>
</comment>
<evidence type="ECO:0000256" key="5">
    <source>
        <dbReference type="ARBA" id="ARBA00022679"/>
    </source>
</evidence>
<dbReference type="Pfam" id="PF03901">
    <property type="entry name" value="Glyco_transf_22"/>
    <property type="match status" value="1"/>
</dbReference>
<evidence type="ECO:0000256" key="7">
    <source>
        <dbReference type="ARBA" id="ARBA00022824"/>
    </source>
</evidence>
<comment type="subcellular location">
    <subcellularLocation>
        <location evidence="1 12">Endoplasmic reticulum membrane</location>
        <topology evidence="1 12">Multi-pass membrane protein</topology>
    </subcellularLocation>
</comment>
<evidence type="ECO:0000256" key="2">
    <source>
        <dbReference type="ARBA" id="ARBA00004922"/>
    </source>
</evidence>
<feature type="transmembrane region" description="Helical" evidence="12">
    <location>
        <begin position="196"/>
        <end position="213"/>
    </location>
</feature>
<evidence type="ECO:0000256" key="3">
    <source>
        <dbReference type="ARBA" id="ARBA00007063"/>
    </source>
</evidence>
<evidence type="ECO:0000256" key="1">
    <source>
        <dbReference type="ARBA" id="ARBA00004477"/>
    </source>
</evidence>
<feature type="transmembrane region" description="Helical" evidence="12">
    <location>
        <begin position="378"/>
        <end position="398"/>
    </location>
</feature>
<evidence type="ECO:0000256" key="4">
    <source>
        <dbReference type="ARBA" id="ARBA00022676"/>
    </source>
</evidence>
<feature type="transmembrane region" description="Helical" evidence="12">
    <location>
        <begin position="142"/>
        <end position="161"/>
    </location>
</feature>
<organism evidence="13 14">
    <name type="scientific">Cryptococcus gattii EJB2</name>
    <dbReference type="NCBI Taxonomy" id="1296103"/>
    <lineage>
        <taxon>Eukaryota</taxon>
        <taxon>Fungi</taxon>
        <taxon>Dikarya</taxon>
        <taxon>Basidiomycota</taxon>
        <taxon>Agaricomycotina</taxon>
        <taxon>Tremellomycetes</taxon>
        <taxon>Tremellales</taxon>
        <taxon>Cryptococcaceae</taxon>
        <taxon>Cryptococcus</taxon>
        <taxon>Cryptococcus gattii species complex</taxon>
    </lineage>
</organism>
<feature type="transmembrane region" description="Helical" evidence="12">
    <location>
        <begin position="418"/>
        <end position="437"/>
    </location>
</feature>
<feature type="transmembrane region" description="Helical" evidence="12">
    <location>
        <begin position="259"/>
        <end position="280"/>
    </location>
</feature>
<dbReference type="EMBL" id="KN848689">
    <property type="protein sequence ID" value="KIR79147.1"/>
    <property type="molecule type" value="Genomic_DNA"/>
</dbReference>
<feature type="transmembrane region" description="Helical" evidence="12">
    <location>
        <begin position="354"/>
        <end position="372"/>
    </location>
</feature>
<name>A0ABR5BU20_9TREE</name>
<keyword evidence="6 12" id="KW-0812">Transmembrane</keyword>
<keyword evidence="5" id="KW-0808">Transferase</keyword>
<evidence type="ECO:0000313" key="14">
    <source>
        <dbReference type="Proteomes" id="UP000054272"/>
    </source>
</evidence>
<comment type="catalytic activity">
    <reaction evidence="11">
        <text>an alpha-D-Man-(1-&gt;2)-alpha-D-Man-(1-&gt;2)-alpha-D-Man-(1-&gt;3)-[alpha-D-Man-(1-&gt;2)-alpha-D-Man-(1-&gt;3)-alpha-D-Man-(1-&gt;6)]-beta-D-Man-(1-&gt;4)-beta-D-GlcNAc-(1-&gt;4)-alpha-D-GlcNAc-diphospho-di-trans,poly-cis-dolichol + a di-trans,poly-cis-dolichyl beta-D-mannosyl phosphate = an alpha-D-Man-(1-&gt;2)-alpha-D-Man-(1-&gt;2)-alpha-D-Man-(1-&gt;3)-[alpha-D-Man-(1-&gt;2)-alpha-D-Man-(1-&gt;3)-[alpha-D-Man-(1-&gt;6)]-alpha-D-Man-(1-&gt;6)]-beta-D-Man-(1-&gt;4)-beta-D-GlcNAc-(1-&gt;4)-alpha-D-GlcNAc-diphospho-di-trans,poly-cis-dolichol + a di-trans,poly-cis-dolichyl phosphate + H(+)</text>
        <dbReference type="Rhea" id="RHEA:29535"/>
        <dbReference type="Rhea" id="RHEA-COMP:19498"/>
        <dbReference type="Rhea" id="RHEA-COMP:19501"/>
        <dbReference type="Rhea" id="RHEA-COMP:19518"/>
        <dbReference type="Rhea" id="RHEA-COMP:19519"/>
        <dbReference type="ChEBI" id="CHEBI:15378"/>
        <dbReference type="ChEBI" id="CHEBI:57683"/>
        <dbReference type="ChEBI" id="CHEBI:58211"/>
        <dbReference type="ChEBI" id="CHEBI:132517"/>
        <dbReference type="ChEBI" id="CHEBI:132519"/>
        <dbReference type="EC" id="2.4.1.260"/>
    </reaction>
    <physiologicalReaction direction="left-to-right" evidence="11">
        <dbReference type="Rhea" id="RHEA:29536"/>
    </physiologicalReaction>
</comment>
<evidence type="ECO:0000256" key="11">
    <source>
        <dbReference type="ARBA" id="ARBA00048899"/>
    </source>
</evidence>
<keyword evidence="9 12" id="KW-0472">Membrane</keyword>
<keyword evidence="7 12" id="KW-0256">Endoplasmic reticulum</keyword>
<keyword evidence="14" id="KW-1185">Reference proteome</keyword>
<feature type="transmembrane region" description="Helical" evidence="12">
    <location>
        <begin position="318"/>
        <end position="342"/>
    </location>
</feature>
<dbReference type="EC" id="2.4.1.-" evidence="12"/>
<dbReference type="PANTHER" id="PTHR22760">
    <property type="entry name" value="GLYCOSYLTRANSFERASE"/>
    <property type="match status" value="1"/>
</dbReference>
<dbReference type="PANTHER" id="PTHR22760:SF1">
    <property type="entry name" value="DOL-P-MAN:MAN(7)GLCNAC(2)-PP-DOL ALPHA-1,6-MANNOSYLTRANSFERASE"/>
    <property type="match status" value="1"/>
</dbReference>